<evidence type="ECO:0000313" key="3">
    <source>
        <dbReference type="EMBL" id="MPN27703.1"/>
    </source>
</evidence>
<dbReference type="GO" id="GO:0004497">
    <property type="term" value="F:monooxygenase activity"/>
    <property type="evidence" value="ECO:0007669"/>
    <property type="project" value="UniProtKB-KW"/>
</dbReference>
<sequence>MDFRERISYRGVMIEGMPNMAYTQGYFRSSWTLRCDLVCDWVCRLLAHMREHGHAEVRPIVAAADAGMQRLSWIEADNFNAGYVLRAQDAMFGQGDRQPWRHDMEYAEERVALTAASLQDDALAYR</sequence>
<gene>
    <name evidence="3" type="primary">ethA</name>
    <name evidence="3" type="ORF">SDC9_175137</name>
</gene>
<organism evidence="3">
    <name type="scientific">bioreactor metagenome</name>
    <dbReference type="NCBI Taxonomy" id="1076179"/>
    <lineage>
        <taxon>unclassified sequences</taxon>
        <taxon>metagenomes</taxon>
        <taxon>ecological metagenomes</taxon>
    </lineage>
</organism>
<keyword evidence="3" id="KW-0560">Oxidoreductase</keyword>
<keyword evidence="2 3" id="KW-0503">Monooxygenase</keyword>
<dbReference type="InterPro" id="IPR036188">
    <property type="entry name" value="FAD/NAD-bd_sf"/>
</dbReference>
<dbReference type="InterPro" id="IPR051820">
    <property type="entry name" value="FAD-binding_MO"/>
</dbReference>
<dbReference type="EMBL" id="VSSQ01077691">
    <property type="protein sequence ID" value="MPN27703.1"/>
    <property type="molecule type" value="Genomic_DNA"/>
</dbReference>
<dbReference type="Gene3D" id="3.50.50.60">
    <property type="entry name" value="FAD/NAD(P)-binding domain"/>
    <property type="match status" value="1"/>
</dbReference>
<comment type="caution">
    <text evidence="3">The sequence shown here is derived from an EMBL/GenBank/DDBJ whole genome shotgun (WGS) entry which is preliminary data.</text>
</comment>
<dbReference type="PANTHER" id="PTHR43872">
    <property type="entry name" value="MONOOXYGENASE, PUTATIVE (AFU_ORTHOLOGUE AFUA_8G02570)-RELATED"/>
    <property type="match status" value="1"/>
</dbReference>
<dbReference type="AlphaFoldDB" id="A0A645GVP2"/>
<proteinExistence type="predicted"/>
<accession>A0A645GVP2</accession>
<evidence type="ECO:0000256" key="1">
    <source>
        <dbReference type="ARBA" id="ARBA00001974"/>
    </source>
</evidence>
<evidence type="ECO:0000256" key="2">
    <source>
        <dbReference type="ARBA" id="ARBA00023033"/>
    </source>
</evidence>
<name>A0A645GVP2_9ZZZZ</name>
<reference evidence="3" key="1">
    <citation type="submission" date="2019-08" db="EMBL/GenBank/DDBJ databases">
        <authorList>
            <person name="Kucharzyk K."/>
            <person name="Murdoch R.W."/>
            <person name="Higgins S."/>
            <person name="Loffler F."/>
        </authorList>
    </citation>
    <scope>NUCLEOTIDE SEQUENCE</scope>
</reference>
<dbReference type="PANTHER" id="PTHR43872:SF1">
    <property type="entry name" value="MONOOXYGENASE, PUTATIVE (AFU_ORTHOLOGUE AFUA_8G02570)-RELATED"/>
    <property type="match status" value="1"/>
</dbReference>
<protein>
    <submittedName>
        <fullName evidence="3">FAD-containing monooxygenase EthA</fullName>
        <ecNumber evidence="3">1.14.13.-</ecNumber>
    </submittedName>
</protein>
<dbReference type="EC" id="1.14.13.-" evidence="3"/>
<comment type="cofactor">
    <cofactor evidence="1">
        <name>FAD</name>
        <dbReference type="ChEBI" id="CHEBI:57692"/>
    </cofactor>
</comment>